<evidence type="ECO:0000313" key="2">
    <source>
        <dbReference type="EMBL" id="KAF1916198.1"/>
    </source>
</evidence>
<dbReference type="Gene3D" id="3.90.1200.10">
    <property type="match status" value="1"/>
</dbReference>
<dbReference type="InterPro" id="IPR051678">
    <property type="entry name" value="AGP_Transferase"/>
</dbReference>
<dbReference type="Pfam" id="PF01636">
    <property type="entry name" value="APH"/>
    <property type="match status" value="1"/>
</dbReference>
<dbReference type="EMBL" id="ML979135">
    <property type="protein sequence ID" value="KAF1916198.1"/>
    <property type="molecule type" value="Genomic_DNA"/>
</dbReference>
<dbReference type="PANTHER" id="PTHR21310:SF58">
    <property type="entry name" value="AMINOGLYCOSIDE PHOSPHOTRANSFERASE DOMAIN-CONTAINING PROTEIN"/>
    <property type="match status" value="1"/>
</dbReference>
<proteinExistence type="predicted"/>
<name>A0A6A5QMW1_AMPQU</name>
<feature type="domain" description="Aminoglycoside phosphotransferase" evidence="1">
    <location>
        <begin position="55"/>
        <end position="248"/>
    </location>
</feature>
<dbReference type="InterPro" id="IPR011009">
    <property type="entry name" value="Kinase-like_dom_sf"/>
</dbReference>
<dbReference type="SUPFAM" id="SSF56112">
    <property type="entry name" value="Protein kinase-like (PK-like)"/>
    <property type="match status" value="1"/>
</dbReference>
<organism evidence="2 3">
    <name type="scientific">Ampelomyces quisqualis</name>
    <name type="common">Powdery mildew agent</name>
    <dbReference type="NCBI Taxonomy" id="50730"/>
    <lineage>
        <taxon>Eukaryota</taxon>
        <taxon>Fungi</taxon>
        <taxon>Dikarya</taxon>
        <taxon>Ascomycota</taxon>
        <taxon>Pezizomycotina</taxon>
        <taxon>Dothideomycetes</taxon>
        <taxon>Pleosporomycetidae</taxon>
        <taxon>Pleosporales</taxon>
        <taxon>Pleosporineae</taxon>
        <taxon>Phaeosphaeriaceae</taxon>
        <taxon>Ampelomyces</taxon>
    </lineage>
</organism>
<sequence>MSLHVVKKRDLSHLTQEEIEKHASQGITILYDFGESTIKRYSDNTVVKSGETNRQKSEAAALCLAARLGLPTPRLHEITRSSCDGYDESTIKMDFIEGQTLESVWPTLSVEEKRDICRQLRTILDTMRKAEWPATLIGSCDGGPVLDARLYGIKTGGPFSNEEDLNNFILDIHDMTPQPMRDTLVKHQRKDHRIVFTHGDLHQDNIMVKDGKITGLIDWELAGWYPEYWDYVKFSCSSGAHRDWMDYAKDIFSQTYEEELLFHLALSRFQRG</sequence>
<evidence type="ECO:0000313" key="3">
    <source>
        <dbReference type="Proteomes" id="UP000800096"/>
    </source>
</evidence>
<dbReference type="OrthoDB" id="2906425at2759"/>
<evidence type="ECO:0000259" key="1">
    <source>
        <dbReference type="Pfam" id="PF01636"/>
    </source>
</evidence>
<gene>
    <name evidence="2" type="ORF">BDU57DRAFT_538526</name>
</gene>
<dbReference type="InterPro" id="IPR002575">
    <property type="entry name" value="Aminoglycoside_PTrfase"/>
</dbReference>
<dbReference type="GO" id="GO:0016301">
    <property type="term" value="F:kinase activity"/>
    <property type="evidence" value="ECO:0007669"/>
    <property type="project" value="UniProtKB-KW"/>
</dbReference>
<keyword evidence="2" id="KW-0808">Transferase</keyword>
<accession>A0A6A5QMW1</accession>
<dbReference type="Proteomes" id="UP000800096">
    <property type="component" value="Unassembled WGS sequence"/>
</dbReference>
<dbReference type="AlphaFoldDB" id="A0A6A5QMW1"/>
<reference evidence="2" key="1">
    <citation type="journal article" date="2020" name="Stud. Mycol.">
        <title>101 Dothideomycetes genomes: a test case for predicting lifestyles and emergence of pathogens.</title>
        <authorList>
            <person name="Haridas S."/>
            <person name="Albert R."/>
            <person name="Binder M."/>
            <person name="Bloem J."/>
            <person name="Labutti K."/>
            <person name="Salamov A."/>
            <person name="Andreopoulos B."/>
            <person name="Baker S."/>
            <person name="Barry K."/>
            <person name="Bills G."/>
            <person name="Bluhm B."/>
            <person name="Cannon C."/>
            <person name="Castanera R."/>
            <person name="Culley D."/>
            <person name="Daum C."/>
            <person name="Ezra D."/>
            <person name="Gonzalez J."/>
            <person name="Henrissat B."/>
            <person name="Kuo A."/>
            <person name="Liang C."/>
            <person name="Lipzen A."/>
            <person name="Lutzoni F."/>
            <person name="Magnuson J."/>
            <person name="Mondo S."/>
            <person name="Nolan M."/>
            <person name="Ohm R."/>
            <person name="Pangilinan J."/>
            <person name="Park H.-J."/>
            <person name="Ramirez L."/>
            <person name="Alfaro M."/>
            <person name="Sun H."/>
            <person name="Tritt A."/>
            <person name="Yoshinaga Y."/>
            <person name="Zwiers L.-H."/>
            <person name="Turgeon B."/>
            <person name="Goodwin S."/>
            <person name="Spatafora J."/>
            <person name="Crous P."/>
            <person name="Grigoriev I."/>
        </authorList>
    </citation>
    <scope>NUCLEOTIDE SEQUENCE</scope>
    <source>
        <strain evidence="2">HMLAC05119</strain>
    </source>
</reference>
<dbReference type="PANTHER" id="PTHR21310">
    <property type="entry name" value="AMINOGLYCOSIDE PHOSPHOTRANSFERASE-RELATED-RELATED"/>
    <property type="match status" value="1"/>
</dbReference>
<protein>
    <submittedName>
        <fullName evidence="2">Kinase-like domain-containing protein</fullName>
    </submittedName>
</protein>
<keyword evidence="2" id="KW-0418">Kinase</keyword>
<dbReference type="CDD" id="cd05120">
    <property type="entry name" value="APH_ChoK_like"/>
    <property type="match status" value="1"/>
</dbReference>
<keyword evidence="3" id="KW-1185">Reference proteome</keyword>